<dbReference type="PANTHER" id="PTHR30309">
    <property type="entry name" value="INNER MEMBRANE PROTEIN YGIH"/>
    <property type="match status" value="1"/>
</dbReference>
<evidence type="ECO:0000256" key="1">
    <source>
        <dbReference type="ARBA" id="ARBA00022475"/>
    </source>
</evidence>
<comment type="caution">
    <text evidence="11">The sequence shown here is derived from an EMBL/GenBank/DDBJ whole genome shotgun (WGS) entry which is preliminary data.</text>
</comment>
<organism evidence="11 12">
    <name type="scientific">Peptostreptococcus porci</name>
    <dbReference type="NCBI Taxonomy" id="2652282"/>
    <lineage>
        <taxon>Bacteria</taxon>
        <taxon>Bacillati</taxon>
        <taxon>Bacillota</taxon>
        <taxon>Clostridia</taxon>
        <taxon>Peptostreptococcales</taxon>
        <taxon>Peptostreptococcaceae</taxon>
        <taxon>Peptostreptococcus</taxon>
    </lineage>
</organism>
<protein>
    <recommendedName>
        <fullName evidence="10">Glycerol-3-phosphate acyltransferase</fullName>
    </recommendedName>
    <alternativeName>
        <fullName evidence="10">Acyl-PO4 G3P acyltransferase</fullName>
    </alternativeName>
    <alternativeName>
        <fullName evidence="10">Acyl-phosphate--glycerol-3-phosphate acyltransferase</fullName>
    </alternativeName>
    <alternativeName>
        <fullName evidence="10">G3P acyltransferase</fullName>
        <shortName evidence="10">GPAT</shortName>
        <ecNumber evidence="10">2.3.1.275</ecNumber>
    </alternativeName>
    <alternativeName>
        <fullName evidence="10">Lysophosphatidic acid synthase</fullName>
        <shortName evidence="10">LPA synthase</shortName>
    </alternativeName>
</protein>
<dbReference type="NCBIfam" id="TIGR00023">
    <property type="entry name" value="glycerol-3-phosphate 1-O-acyltransferase PlsY"/>
    <property type="match status" value="1"/>
</dbReference>
<feature type="transmembrane region" description="Helical" evidence="10">
    <location>
        <begin position="118"/>
        <end position="140"/>
    </location>
</feature>
<dbReference type="HAMAP" id="MF_01043">
    <property type="entry name" value="PlsY"/>
    <property type="match status" value="1"/>
</dbReference>
<keyword evidence="6 10" id="KW-0443">Lipid metabolism</keyword>
<dbReference type="UniPathway" id="UPA00085"/>
<keyword evidence="8 10" id="KW-0594">Phospholipid biosynthesis</keyword>
<dbReference type="InterPro" id="IPR003811">
    <property type="entry name" value="G3P_acylTferase_PlsY"/>
</dbReference>
<keyword evidence="1 10" id="KW-1003">Cell membrane</keyword>
<evidence type="ECO:0000256" key="4">
    <source>
        <dbReference type="ARBA" id="ARBA00022692"/>
    </source>
</evidence>
<dbReference type="Proteomes" id="UP000440713">
    <property type="component" value="Unassembled WGS sequence"/>
</dbReference>
<dbReference type="PANTHER" id="PTHR30309:SF0">
    <property type="entry name" value="GLYCEROL-3-PHOSPHATE ACYLTRANSFERASE-RELATED"/>
    <property type="match status" value="1"/>
</dbReference>
<dbReference type="GO" id="GO:0005886">
    <property type="term" value="C:plasma membrane"/>
    <property type="evidence" value="ECO:0007669"/>
    <property type="project" value="UniProtKB-SubCell"/>
</dbReference>
<evidence type="ECO:0000256" key="8">
    <source>
        <dbReference type="ARBA" id="ARBA00023209"/>
    </source>
</evidence>
<name>A0A6N7XEY8_9FIRM</name>
<feature type="transmembrane region" description="Helical" evidence="10">
    <location>
        <begin position="88"/>
        <end position="106"/>
    </location>
</feature>
<dbReference type="Pfam" id="PF02660">
    <property type="entry name" value="G3P_acyltransf"/>
    <property type="match status" value="1"/>
</dbReference>
<keyword evidence="12" id="KW-1185">Reference proteome</keyword>
<evidence type="ECO:0000313" key="12">
    <source>
        <dbReference type="Proteomes" id="UP000440713"/>
    </source>
</evidence>
<dbReference type="SMART" id="SM01207">
    <property type="entry name" value="G3P_acyltransf"/>
    <property type="match status" value="1"/>
</dbReference>
<evidence type="ECO:0000256" key="7">
    <source>
        <dbReference type="ARBA" id="ARBA00023136"/>
    </source>
</evidence>
<feature type="transmembrane region" description="Helical" evidence="10">
    <location>
        <begin position="6"/>
        <end position="28"/>
    </location>
</feature>
<dbReference type="AlphaFoldDB" id="A0A6N7XEY8"/>
<accession>A0A6N7XEY8</accession>
<comment type="catalytic activity">
    <reaction evidence="10">
        <text>an acyl phosphate + sn-glycerol 3-phosphate = a 1-acyl-sn-glycero-3-phosphate + phosphate</text>
        <dbReference type="Rhea" id="RHEA:34075"/>
        <dbReference type="ChEBI" id="CHEBI:43474"/>
        <dbReference type="ChEBI" id="CHEBI:57597"/>
        <dbReference type="ChEBI" id="CHEBI:57970"/>
        <dbReference type="ChEBI" id="CHEBI:59918"/>
        <dbReference type="EC" id="2.3.1.275"/>
    </reaction>
</comment>
<keyword evidence="3 10" id="KW-0808">Transferase</keyword>
<comment type="subcellular location">
    <subcellularLocation>
        <location evidence="10">Cell membrane</location>
        <topology evidence="10">Multi-pass membrane protein</topology>
    </subcellularLocation>
</comment>
<keyword evidence="4 10" id="KW-0812">Transmembrane</keyword>
<reference evidence="11 12" key="1">
    <citation type="submission" date="2019-08" db="EMBL/GenBank/DDBJ databases">
        <title>In-depth cultivation of the pig gut microbiome towards novel bacterial diversity and tailored functional studies.</title>
        <authorList>
            <person name="Wylensek D."/>
            <person name="Hitch T.C.A."/>
            <person name="Clavel T."/>
        </authorList>
    </citation>
    <scope>NUCLEOTIDE SEQUENCE [LARGE SCALE GENOMIC DNA]</scope>
    <source>
        <strain evidence="11 12">WCA-SAB-591-4A-A</strain>
    </source>
</reference>
<dbReference type="GO" id="GO:0008654">
    <property type="term" value="P:phospholipid biosynthetic process"/>
    <property type="evidence" value="ECO:0007669"/>
    <property type="project" value="UniProtKB-UniRule"/>
</dbReference>
<keyword evidence="9 10" id="KW-1208">Phospholipid metabolism</keyword>
<keyword evidence="5 10" id="KW-1133">Transmembrane helix</keyword>
<keyword evidence="2 10" id="KW-0444">Lipid biosynthesis</keyword>
<comment type="function">
    <text evidence="10">Catalyzes the transfer of an acyl group from acyl-phosphate (acyl-PO(4)) to glycerol-3-phosphate (G3P) to form lysophosphatidic acid (LPA). This enzyme utilizes acyl-phosphate as fatty acyl donor, but not acyl-CoA or acyl-ACP.</text>
</comment>
<keyword evidence="7 10" id="KW-0472">Membrane</keyword>
<evidence type="ECO:0000256" key="10">
    <source>
        <dbReference type="HAMAP-Rule" id="MF_01043"/>
    </source>
</evidence>
<dbReference type="EC" id="2.3.1.275" evidence="10"/>
<evidence type="ECO:0000256" key="9">
    <source>
        <dbReference type="ARBA" id="ARBA00023264"/>
    </source>
</evidence>
<evidence type="ECO:0000256" key="6">
    <source>
        <dbReference type="ARBA" id="ARBA00023098"/>
    </source>
</evidence>
<dbReference type="GO" id="GO:0043772">
    <property type="term" value="F:acyl-phosphate glycerol-3-phosphate acyltransferase activity"/>
    <property type="evidence" value="ECO:0007669"/>
    <property type="project" value="UniProtKB-UniRule"/>
</dbReference>
<evidence type="ECO:0000256" key="2">
    <source>
        <dbReference type="ARBA" id="ARBA00022516"/>
    </source>
</evidence>
<gene>
    <name evidence="10 11" type="primary">plsY</name>
    <name evidence="11" type="ORF">FYJ71_02725</name>
</gene>
<sequence length="211" mass="23243">MIGYISFIVISYLLGNISSSYFISRFVFNTDIRTMGSKNPGTTNAFRVFGKRAGFLTFIGDFLKGTIAVLISTYLANRFNFDANLARYIAAISVVCGHDWPIFLRFKGGKGVATTYGAMLVIAPLQTVASGLFFFISLFTTKYVSLSSMLSIMLFPILMFTVKDLSGLWVCLILSAMVVYRHKSNVLRLINGTEPKAGLGSKKKNTESGEL</sequence>
<keyword evidence="11" id="KW-0012">Acyltransferase</keyword>
<dbReference type="EMBL" id="VUNE01000001">
    <property type="protein sequence ID" value="MST61887.1"/>
    <property type="molecule type" value="Genomic_DNA"/>
</dbReference>
<evidence type="ECO:0000313" key="11">
    <source>
        <dbReference type="EMBL" id="MST61887.1"/>
    </source>
</evidence>
<comment type="subunit">
    <text evidence="10">Probably interacts with PlsX.</text>
</comment>
<dbReference type="RefSeq" id="WP_154537261.1">
    <property type="nucleotide sequence ID" value="NZ_JAXFFP010000006.1"/>
</dbReference>
<feature type="transmembrane region" description="Helical" evidence="10">
    <location>
        <begin position="152"/>
        <end position="180"/>
    </location>
</feature>
<comment type="pathway">
    <text evidence="10">Lipid metabolism; phospholipid metabolism.</text>
</comment>
<evidence type="ECO:0000256" key="3">
    <source>
        <dbReference type="ARBA" id="ARBA00022679"/>
    </source>
</evidence>
<evidence type="ECO:0000256" key="5">
    <source>
        <dbReference type="ARBA" id="ARBA00022989"/>
    </source>
</evidence>
<proteinExistence type="inferred from homology"/>
<feature type="transmembrane region" description="Helical" evidence="10">
    <location>
        <begin position="55"/>
        <end position="76"/>
    </location>
</feature>
<comment type="similarity">
    <text evidence="10">Belongs to the PlsY family.</text>
</comment>